<accession>A0A8H5MCM7</accession>
<sequence length="108" mass="12178">MRAMLLAVSFPPLSVTQSRPIHDERIRWLVQAVPAAETPHTSRAVLGFYSQGKRVSIEGHIWLYLRGIRISRVEVYEGGAEDNENFAEVGFSGQSYVELREGWVDVSC</sequence>
<dbReference type="Proteomes" id="UP000518752">
    <property type="component" value="Unassembled WGS sequence"/>
</dbReference>
<evidence type="ECO:0000313" key="1">
    <source>
        <dbReference type="EMBL" id="KAF5389093.1"/>
    </source>
</evidence>
<organism evidence="1 2">
    <name type="scientific">Collybiopsis confluens</name>
    <dbReference type="NCBI Taxonomy" id="2823264"/>
    <lineage>
        <taxon>Eukaryota</taxon>
        <taxon>Fungi</taxon>
        <taxon>Dikarya</taxon>
        <taxon>Basidiomycota</taxon>
        <taxon>Agaricomycotina</taxon>
        <taxon>Agaricomycetes</taxon>
        <taxon>Agaricomycetidae</taxon>
        <taxon>Agaricales</taxon>
        <taxon>Marasmiineae</taxon>
        <taxon>Omphalotaceae</taxon>
        <taxon>Collybiopsis</taxon>
    </lineage>
</organism>
<name>A0A8H5MCM7_9AGAR</name>
<proteinExistence type="predicted"/>
<dbReference type="EMBL" id="JAACJN010000024">
    <property type="protein sequence ID" value="KAF5389093.1"/>
    <property type="molecule type" value="Genomic_DNA"/>
</dbReference>
<reference evidence="1 2" key="1">
    <citation type="journal article" date="2020" name="ISME J.">
        <title>Uncovering the hidden diversity of litter-decomposition mechanisms in mushroom-forming fungi.</title>
        <authorList>
            <person name="Floudas D."/>
            <person name="Bentzer J."/>
            <person name="Ahren D."/>
            <person name="Johansson T."/>
            <person name="Persson P."/>
            <person name="Tunlid A."/>
        </authorList>
    </citation>
    <scope>NUCLEOTIDE SEQUENCE [LARGE SCALE GENOMIC DNA]</scope>
    <source>
        <strain evidence="1 2">CBS 406.79</strain>
    </source>
</reference>
<protein>
    <submittedName>
        <fullName evidence="1">Uncharacterized protein</fullName>
    </submittedName>
</protein>
<evidence type="ECO:0000313" key="2">
    <source>
        <dbReference type="Proteomes" id="UP000518752"/>
    </source>
</evidence>
<keyword evidence="2" id="KW-1185">Reference proteome</keyword>
<comment type="caution">
    <text evidence="1">The sequence shown here is derived from an EMBL/GenBank/DDBJ whole genome shotgun (WGS) entry which is preliminary data.</text>
</comment>
<dbReference type="AlphaFoldDB" id="A0A8H5MCM7"/>
<gene>
    <name evidence="1" type="ORF">D9757_004936</name>
</gene>